<dbReference type="SUPFAM" id="SSF48403">
    <property type="entry name" value="Ankyrin repeat"/>
    <property type="match status" value="1"/>
</dbReference>
<dbReference type="Gene3D" id="1.25.40.20">
    <property type="entry name" value="Ankyrin repeat-containing domain"/>
    <property type="match status" value="1"/>
</dbReference>
<proteinExistence type="predicted"/>
<protein>
    <recommendedName>
        <fullName evidence="5">Chromo domain-containing protein</fullName>
    </recommendedName>
</protein>
<feature type="compositionally biased region" description="Low complexity" evidence="4">
    <location>
        <begin position="8"/>
        <end position="29"/>
    </location>
</feature>
<dbReference type="Gene3D" id="2.40.50.40">
    <property type="match status" value="3"/>
</dbReference>
<feature type="domain" description="Chromo" evidence="5">
    <location>
        <begin position="338"/>
        <end position="394"/>
    </location>
</feature>
<gene>
    <name evidence="6" type="ORF">Sjap_009815</name>
</gene>
<name>A0AAP0J8E9_9MAGN</name>
<sequence>MEALLANPSLSRLKPSPKSSQPTNTTTTTTTSKTFLPIIRFGSSRPNSIITCAIENQQQRTSSFFTDQEGLIDPAEEEEYYGEVKKIIGSRRAILDESIGMEYLIEWKDGHTPSWVPSSYIAKDVVAEYETPWWTAAKKADEAALQRLIQLDNNEEQVQEDYEQALGTRDVDAVDEDGRTALFFVSGIGSEPCVRLLVSAGANVNHRDNRGGLTPLHMAAGYIKPDIVKTLIELGADPEIQDDRGKTPTDIAKEVLAVTPKGNPLQFARRLGLERVIRALEEEIYEYAEVEEIVEKRGKGDNLEYLVKWKDGGGKEWVRGRFVAEDLARDFEAGLEYAVAEGVVGKREGEGGMTEYLVKWTDIEEATWEPVENVDPELIKLFEEKSGGKDANSSVPKVEETVRS</sequence>
<keyword evidence="7" id="KW-1185">Reference proteome</keyword>
<dbReference type="PROSITE" id="PS50088">
    <property type="entry name" value="ANK_REPEAT"/>
    <property type="match status" value="2"/>
</dbReference>
<dbReference type="Proteomes" id="UP001417504">
    <property type="component" value="Unassembled WGS sequence"/>
</dbReference>
<reference evidence="6 7" key="1">
    <citation type="submission" date="2024-01" db="EMBL/GenBank/DDBJ databases">
        <title>Genome assemblies of Stephania.</title>
        <authorList>
            <person name="Yang L."/>
        </authorList>
    </citation>
    <scope>NUCLEOTIDE SEQUENCE [LARGE SCALE GENOMIC DNA]</scope>
    <source>
        <strain evidence="6">QJT</strain>
        <tissue evidence="6">Leaf</tissue>
    </source>
</reference>
<evidence type="ECO:0000256" key="2">
    <source>
        <dbReference type="ARBA" id="ARBA00023043"/>
    </source>
</evidence>
<dbReference type="EMBL" id="JBBNAE010000004">
    <property type="protein sequence ID" value="KAK9129328.1"/>
    <property type="molecule type" value="Genomic_DNA"/>
</dbReference>
<dbReference type="InterPro" id="IPR023780">
    <property type="entry name" value="Chromo_domain"/>
</dbReference>
<dbReference type="Pfam" id="PF00385">
    <property type="entry name" value="Chromo"/>
    <property type="match status" value="1"/>
</dbReference>
<keyword evidence="2 3" id="KW-0040">ANK repeat</keyword>
<dbReference type="PANTHER" id="PTHR24171:SF9">
    <property type="entry name" value="ANKYRIN REPEAT DOMAIN-CONTAINING PROTEIN 39"/>
    <property type="match status" value="1"/>
</dbReference>
<comment type="caution">
    <text evidence="6">The sequence shown here is derived from an EMBL/GenBank/DDBJ whole genome shotgun (WGS) entry which is preliminary data.</text>
</comment>
<dbReference type="Pfam" id="PF12796">
    <property type="entry name" value="Ank_2"/>
    <property type="match status" value="1"/>
</dbReference>
<dbReference type="InterPro" id="IPR016197">
    <property type="entry name" value="Chromo-like_dom_sf"/>
</dbReference>
<dbReference type="SUPFAM" id="SSF54160">
    <property type="entry name" value="Chromo domain-like"/>
    <property type="match status" value="3"/>
</dbReference>
<organism evidence="6 7">
    <name type="scientific">Stephania japonica</name>
    <dbReference type="NCBI Taxonomy" id="461633"/>
    <lineage>
        <taxon>Eukaryota</taxon>
        <taxon>Viridiplantae</taxon>
        <taxon>Streptophyta</taxon>
        <taxon>Embryophyta</taxon>
        <taxon>Tracheophyta</taxon>
        <taxon>Spermatophyta</taxon>
        <taxon>Magnoliopsida</taxon>
        <taxon>Ranunculales</taxon>
        <taxon>Menispermaceae</taxon>
        <taxon>Menispermoideae</taxon>
        <taxon>Cissampelideae</taxon>
        <taxon>Stephania</taxon>
    </lineage>
</organism>
<evidence type="ECO:0000256" key="1">
    <source>
        <dbReference type="ARBA" id="ARBA00022737"/>
    </source>
</evidence>
<evidence type="ECO:0000313" key="7">
    <source>
        <dbReference type="Proteomes" id="UP001417504"/>
    </source>
</evidence>
<dbReference type="PANTHER" id="PTHR24171">
    <property type="entry name" value="ANKYRIN REPEAT DOMAIN-CONTAINING PROTEIN 39-RELATED"/>
    <property type="match status" value="1"/>
</dbReference>
<feature type="region of interest" description="Disordered" evidence="4">
    <location>
        <begin position="1"/>
        <end position="29"/>
    </location>
</feature>
<dbReference type="AlphaFoldDB" id="A0AAP0J8E9"/>
<dbReference type="PROSITE" id="PS50013">
    <property type="entry name" value="CHROMO_2"/>
    <property type="match status" value="1"/>
</dbReference>
<dbReference type="SMART" id="SM00248">
    <property type="entry name" value="ANK"/>
    <property type="match status" value="3"/>
</dbReference>
<evidence type="ECO:0000313" key="6">
    <source>
        <dbReference type="EMBL" id="KAK9129328.1"/>
    </source>
</evidence>
<evidence type="ECO:0000256" key="4">
    <source>
        <dbReference type="SAM" id="MobiDB-lite"/>
    </source>
</evidence>
<evidence type="ECO:0000259" key="5">
    <source>
        <dbReference type="PROSITE" id="PS50013"/>
    </source>
</evidence>
<feature type="repeat" description="ANK" evidence="3">
    <location>
        <begin position="177"/>
        <end position="209"/>
    </location>
</feature>
<dbReference type="SMART" id="SM00298">
    <property type="entry name" value="CHROMO"/>
    <property type="match status" value="3"/>
</dbReference>
<dbReference type="InterPro" id="IPR002110">
    <property type="entry name" value="Ankyrin_rpt"/>
</dbReference>
<dbReference type="PROSITE" id="PS50297">
    <property type="entry name" value="ANK_REP_REGION"/>
    <property type="match status" value="2"/>
</dbReference>
<evidence type="ECO:0000256" key="3">
    <source>
        <dbReference type="PROSITE-ProRule" id="PRU00023"/>
    </source>
</evidence>
<feature type="region of interest" description="Disordered" evidence="4">
    <location>
        <begin position="385"/>
        <end position="404"/>
    </location>
</feature>
<dbReference type="InterPro" id="IPR000953">
    <property type="entry name" value="Chromo/chromo_shadow_dom"/>
</dbReference>
<feature type="repeat" description="ANK" evidence="3">
    <location>
        <begin position="211"/>
        <end position="243"/>
    </location>
</feature>
<dbReference type="InterPro" id="IPR036770">
    <property type="entry name" value="Ankyrin_rpt-contain_sf"/>
</dbReference>
<keyword evidence="1" id="KW-0677">Repeat</keyword>
<accession>A0AAP0J8E9</accession>